<dbReference type="AlphaFoldDB" id="A0AAE1MU69"/>
<comment type="caution">
    <text evidence="1">The sequence shown here is derived from an EMBL/GenBank/DDBJ whole genome shotgun (WGS) entry which is preliminary data.</text>
</comment>
<dbReference type="Gene3D" id="2.40.50.140">
    <property type="entry name" value="Nucleic acid-binding proteins"/>
    <property type="match status" value="1"/>
</dbReference>
<dbReference type="Proteomes" id="UP001293593">
    <property type="component" value="Unassembled WGS sequence"/>
</dbReference>
<dbReference type="EMBL" id="JAWXYG010000004">
    <property type="protein sequence ID" value="KAK4274358.1"/>
    <property type="molecule type" value="Genomic_DNA"/>
</dbReference>
<evidence type="ECO:0000313" key="2">
    <source>
        <dbReference type="Proteomes" id="UP001293593"/>
    </source>
</evidence>
<organism evidence="1 2">
    <name type="scientific">Acacia crassicarpa</name>
    <name type="common">northern wattle</name>
    <dbReference type="NCBI Taxonomy" id="499986"/>
    <lineage>
        <taxon>Eukaryota</taxon>
        <taxon>Viridiplantae</taxon>
        <taxon>Streptophyta</taxon>
        <taxon>Embryophyta</taxon>
        <taxon>Tracheophyta</taxon>
        <taxon>Spermatophyta</taxon>
        <taxon>Magnoliopsida</taxon>
        <taxon>eudicotyledons</taxon>
        <taxon>Gunneridae</taxon>
        <taxon>Pentapetalae</taxon>
        <taxon>rosids</taxon>
        <taxon>fabids</taxon>
        <taxon>Fabales</taxon>
        <taxon>Fabaceae</taxon>
        <taxon>Caesalpinioideae</taxon>
        <taxon>mimosoid clade</taxon>
        <taxon>Acacieae</taxon>
        <taxon>Acacia</taxon>
    </lineage>
</organism>
<protein>
    <submittedName>
        <fullName evidence="1">Uncharacterized protein</fullName>
    </submittedName>
</protein>
<evidence type="ECO:0000313" key="1">
    <source>
        <dbReference type="EMBL" id="KAK4274358.1"/>
    </source>
</evidence>
<reference evidence="1" key="1">
    <citation type="submission" date="2023-10" db="EMBL/GenBank/DDBJ databases">
        <title>Chromosome-level genome of the transformable northern wattle, Acacia crassicarpa.</title>
        <authorList>
            <person name="Massaro I."/>
            <person name="Sinha N.R."/>
            <person name="Poethig S."/>
            <person name="Leichty A.R."/>
        </authorList>
    </citation>
    <scope>NUCLEOTIDE SEQUENCE</scope>
    <source>
        <strain evidence="1">Acra3RX</strain>
        <tissue evidence="1">Leaf</tissue>
    </source>
</reference>
<dbReference type="InterPro" id="IPR012340">
    <property type="entry name" value="NA-bd_OB-fold"/>
</dbReference>
<gene>
    <name evidence="1" type="ORF">QN277_017588</name>
</gene>
<sequence>MTYNAVLTDAEGYMALAVLRKTDMIRRLAGVLTRGFCFILRKFNVERGPNLINQDIKIVLDSCSEVQLLPDIIISPDIVFQPLLAFAEPTFSVSTLINVVGSVTSVYGMAEVVVGSETEKQFNFEIMDDSGNPFYCCFTGSAAFWAFESYLEIDNKDDVVVTLMWVKMQRLSDGQILFSSHCDLSRAHFNYQYHTVADF</sequence>
<keyword evidence="2" id="KW-1185">Reference proteome</keyword>
<proteinExistence type="predicted"/>
<accession>A0AAE1MU69</accession>
<name>A0AAE1MU69_9FABA</name>